<dbReference type="PANTHER" id="PTHR10434">
    <property type="entry name" value="1-ACYL-SN-GLYCEROL-3-PHOSPHATE ACYLTRANSFERASE"/>
    <property type="match status" value="1"/>
</dbReference>
<keyword evidence="1 5" id="KW-0808">Transferase</keyword>
<reference evidence="5 6" key="1">
    <citation type="submission" date="2020-07" db="EMBL/GenBank/DDBJ databases">
        <title>Sequencing the genomes of 1000 actinobacteria strains.</title>
        <authorList>
            <person name="Klenk H.-P."/>
        </authorList>
    </citation>
    <scope>NUCLEOTIDE SEQUENCE [LARGE SCALE GENOMIC DNA]</scope>
    <source>
        <strain evidence="5 6">DSM 100723</strain>
    </source>
</reference>
<organism evidence="5 6">
    <name type="scientific">Microlunatus kandeliicorticis</name>
    <dbReference type="NCBI Taxonomy" id="1759536"/>
    <lineage>
        <taxon>Bacteria</taxon>
        <taxon>Bacillati</taxon>
        <taxon>Actinomycetota</taxon>
        <taxon>Actinomycetes</taxon>
        <taxon>Propionibacteriales</taxon>
        <taxon>Propionibacteriaceae</taxon>
        <taxon>Microlunatus</taxon>
    </lineage>
</organism>
<sequence length="284" mass="30942">MPRSRYTSPVHASARFVAQRMLLKPLVWSLTSVTVRGREHLDGLEMPYVVVSNHSSHLDAPLVMGAWPRQQSRYLAANAAADYFFDVTWRKALTALFFNAFPVDRTGLRGRGGMATKLLDDGVPLVIFPEGTRSKDGQLGRFTPGAAALCVSRNVPCVPVALVGAYEAMPKGTNWPRRGRPPVTVNIGAPLRPEPGETVLQFAERMTAAVRALFTEIDKPVTTLTRRQLRGKARGVKRGVNGHQGSNGTAQRSLSPSALPRPDARHRPGAANPGNPQVRQKEDA</sequence>
<evidence type="ECO:0000256" key="2">
    <source>
        <dbReference type="ARBA" id="ARBA00023315"/>
    </source>
</evidence>
<dbReference type="CDD" id="cd07989">
    <property type="entry name" value="LPLAT_AGPAT-like"/>
    <property type="match status" value="1"/>
</dbReference>
<feature type="compositionally biased region" description="Polar residues" evidence="3">
    <location>
        <begin position="243"/>
        <end position="256"/>
    </location>
</feature>
<dbReference type="Pfam" id="PF01553">
    <property type="entry name" value="Acyltransferase"/>
    <property type="match status" value="1"/>
</dbReference>
<feature type="region of interest" description="Disordered" evidence="3">
    <location>
        <begin position="226"/>
        <end position="284"/>
    </location>
</feature>
<evidence type="ECO:0000313" key="6">
    <source>
        <dbReference type="Proteomes" id="UP000523079"/>
    </source>
</evidence>
<protein>
    <submittedName>
        <fullName evidence="5">1-acyl-sn-glycerol-3-phosphate acyltransferase</fullName>
        <ecNumber evidence="5">2.3.1.51</ecNumber>
    </submittedName>
</protein>
<gene>
    <name evidence="5" type="ORF">FHX74_001373</name>
</gene>
<dbReference type="AlphaFoldDB" id="A0A7W3P5B7"/>
<dbReference type="GO" id="GO:0006654">
    <property type="term" value="P:phosphatidic acid biosynthetic process"/>
    <property type="evidence" value="ECO:0007669"/>
    <property type="project" value="TreeGrafter"/>
</dbReference>
<feature type="domain" description="Phospholipid/glycerol acyltransferase" evidence="4">
    <location>
        <begin position="48"/>
        <end position="165"/>
    </location>
</feature>
<dbReference type="InterPro" id="IPR002123">
    <property type="entry name" value="Plipid/glycerol_acylTrfase"/>
</dbReference>
<dbReference type="SMART" id="SM00563">
    <property type="entry name" value="PlsC"/>
    <property type="match status" value="1"/>
</dbReference>
<feature type="compositionally biased region" description="Basic residues" evidence="3">
    <location>
        <begin position="227"/>
        <end position="237"/>
    </location>
</feature>
<evidence type="ECO:0000256" key="3">
    <source>
        <dbReference type="SAM" id="MobiDB-lite"/>
    </source>
</evidence>
<name>A0A7W3P5B7_9ACTN</name>
<keyword evidence="6" id="KW-1185">Reference proteome</keyword>
<evidence type="ECO:0000256" key="1">
    <source>
        <dbReference type="ARBA" id="ARBA00022679"/>
    </source>
</evidence>
<accession>A0A7W3P5B7</accession>
<dbReference type="Proteomes" id="UP000523079">
    <property type="component" value="Unassembled WGS sequence"/>
</dbReference>
<evidence type="ECO:0000259" key="4">
    <source>
        <dbReference type="SMART" id="SM00563"/>
    </source>
</evidence>
<dbReference type="SUPFAM" id="SSF69593">
    <property type="entry name" value="Glycerol-3-phosphate (1)-acyltransferase"/>
    <property type="match status" value="1"/>
</dbReference>
<evidence type="ECO:0000313" key="5">
    <source>
        <dbReference type="EMBL" id="MBA8793768.1"/>
    </source>
</evidence>
<dbReference type="RefSeq" id="WP_328823677.1">
    <property type="nucleotide sequence ID" value="NZ_JACGWT010000002.1"/>
</dbReference>
<proteinExistence type="predicted"/>
<dbReference type="EMBL" id="JACGWT010000002">
    <property type="protein sequence ID" value="MBA8793768.1"/>
    <property type="molecule type" value="Genomic_DNA"/>
</dbReference>
<keyword evidence="2 5" id="KW-0012">Acyltransferase</keyword>
<dbReference type="GO" id="GO:0003841">
    <property type="term" value="F:1-acylglycerol-3-phosphate O-acyltransferase activity"/>
    <property type="evidence" value="ECO:0007669"/>
    <property type="project" value="UniProtKB-EC"/>
</dbReference>
<dbReference type="EC" id="2.3.1.51" evidence="5"/>
<dbReference type="PANTHER" id="PTHR10434:SF11">
    <property type="entry name" value="1-ACYL-SN-GLYCEROL-3-PHOSPHATE ACYLTRANSFERASE"/>
    <property type="match status" value="1"/>
</dbReference>
<comment type="caution">
    <text evidence="5">The sequence shown here is derived from an EMBL/GenBank/DDBJ whole genome shotgun (WGS) entry which is preliminary data.</text>
</comment>